<dbReference type="Pfam" id="PF00534">
    <property type="entry name" value="Glycos_transf_1"/>
    <property type="match status" value="1"/>
</dbReference>
<evidence type="ECO:0000259" key="4">
    <source>
        <dbReference type="Pfam" id="PF00534"/>
    </source>
</evidence>
<proteinExistence type="predicted"/>
<evidence type="ECO:0000256" key="3">
    <source>
        <dbReference type="SAM" id="SignalP"/>
    </source>
</evidence>
<organism evidence="5 6">
    <name type="scientific">Pseudo-nitzschia multistriata</name>
    <dbReference type="NCBI Taxonomy" id="183589"/>
    <lineage>
        <taxon>Eukaryota</taxon>
        <taxon>Sar</taxon>
        <taxon>Stramenopiles</taxon>
        <taxon>Ochrophyta</taxon>
        <taxon>Bacillariophyta</taxon>
        <taxon>Bacillariophyceae</taxon>
        <taxon>Bacillariophycidae</taxon>
        <taxon>Bacillariales</taxon>
        <taxon>Bacillariaceae</taxon>
        <taxon>Pseudo-nitzschia</taxon>
    </lineage>
</organism>
<keyword evidence="1" id="KW-0328">Glycosyltransferase</keyword>
<feature type="chain" id="PRO_5019358696" description="Glycosyl transferase family 1 domain-containing protein" evidence="3">
    <location>
        <begin position="33"/>
        <end position="685"/>
    </location>
</feature>
<name>A0A448ZC59_9STRA</name>
<dbReference type="EMBL" id="CAACVS010000226">
    <property type="protein sequence ID" value="VEU39610.1"/>
    <property type="molecule type" value="Genomic_DNA"/>
</dbReference>
<dbReference type="AlphaFoldDB" id="A0A448ZC59"/>
<dbReference type="SUPFAM" id="SSF53756">
    <property type="entry name" value="UDP-Glycosyltransferase/glycogen phosphorylase"/>
    <property type="match status" value="1"/>
</dbReference>
<evidence type="ECO:0000256" key="2">
    <source>
        <dbReference type="ARBA" id="ARBA00022679"/>
    </source>
</evidence>
<dbReference type="Gene3D" id="3.40.50.2000">
    <property type="entry name" value="Glycogen Phosphorylase B"/>
    <property type="match status" value="1"/>
</dbReference>
<sequence length="685" mass="74888">MGSNRAGAAIPASTRLFRLALLVLAAVALAEAKTKKKIALVTAGLPWSFGPYQSQMHQLSLLLRDGKLSGSDDSTEYDIYWVADTVHIPSGVYRGYRDLRPHIGKTVPPKEDFPLDHITFLGWDTQMKASTLNQLAKQHGIDLMITLMDISRLVPDEALKLPVVAWIPLHSATVERWTSDYWSLRSYHGIAGLAPSGAAAIEDAVGKRMELGDAGLEAVFGKGEVAFVPHMFDREALNASADKGLGLLGRNHVALVDAELTGMPPILDRARPEALEAGGGLFETDGENRPDPRFRFVVLLQGGNYDKLDRKGWDTSLQAFARFYHSLDDPSGIHLLIHSMESYLVASDSNNEEDAPPMVLPQGYNIRLALHELGLPKTAYTVDQAKHAPEVVAAYKKRADVCLHPSKVEGFGMNVMECQIVGTPVVTTKYTAMEDYTKFGRSVPPLQTIRNPDQLYSMAMPDVEGIAEALGELYLEHKALAAGDEGYKRRREQEIASFNDWLETTCSPDAVADKFGELLPRAIDEFWARETARGLLLTGAVPTEGAYEVSSGYHATIADWDAPWTLMSPDGTVVTAPEELNKMAWMMLLADNSSSSPAMAIVVPPTYEDGTKADERLFMEGKLPLLVRTYVLCSLQGASTRFSTLMAQAINVAGNSVKRMPDGVAMIDRNTKKGATTAPEGRSEL</sequence>
<feature type="domain" description="Glycosyl transferase family 1" evidence="4">
    <location>
        <begin position="390"/>
        <end position="436"/>
    </location>
</feature>
<dbReference type="InterPro" id="IPR001296">
    <property type="entry name" value="Glyco_trans_1"/>
</dbReference>
<dbReference type="GO" id="GO:0016757">
    <property type="term" value="F:glycosyltransferase activity"/>
    <property type="evidence" value="ECO:0007669"/>
    <property type="project" value="UniProtKB-KW"/>
</dbReference>
<keyword evidence="3" id="KW-0732">Signal</keyword>
<dbReference type="Proteomes" id="UP000291116">
    <property type="component" value="Unassembled WGS sequence"/>
</dbReference>
<protein>
    <recommendedName>
        <fullName evidence="4">Glycosyl transferase family 1 domain-containing protein</fullName>
    </recommendedName>
</protein>
<evidence type="ECO:0000256" key="1">
    <source>
        <dbReference type="ARBA" id="ARBA00022676"/>
    </source>
</evidence>
<evidence type="ECO:0000313" key="5">
    <source>
        <dbReference type="EMBL" id="VEU39610.1"/>
    </source>
</evidence>
<reference evidence="5 6" key="1">
    <citation type="submission" date="2019-01" db="EMBL/GenBank/DDBJ databases">
        <authorList>
            <person name="Ferrante I. M."/>
        </authorList>
    </citation>
    <scope>NUCLEOTIDE SEQUENCE [LARGE SCALE GENOMIC DNA]</scope>
    <source>
        <strain evidence="5 6">B856</strain>
    </source>
</reference>
<feature type="signal peptide" evidence="3">
    <location>
        <begin position="1"/>
        <end position="32"/>
    </location>
</feature>
<dbReference type="PANTHER" id="PTHR12526:SF640">
    <property type="entry name" value="COLANIC ACID BIOSYNTHESIS GLYCOSYLTRANSFERASE WCAL-RELATED"/>
    <property type="match status" value="1"/>
</dbReference>
<keyword evidence="2" id="KW-0808">Transferase</keyword>
<dbReference type="OrthoDB" id="512920at2759"/>
<gene>
    <name evidence="5" type="ORF">PSNMU_V1.4_AUG-EV-PASAV3_0063370</name>
</gene>
<dbReference type="PANTHER" id="PTHR12526">
    <property type="entry name" value="GLYCOSYLTRANSFERASE"/>
    <property type="match status" value="1"/>
</dbReference>
<evidence type="ECO:0000313" key="6">
    <source>
        <dbReference type="Proteomes" id="UP000291116"/>
    </source>
</evidence>
<accession>A0A448ZC59</accession>
<keyword evidence="6" id="KW-1185">Reference proteome</keyword>